<name>A0ABM3KNI8_CUCME</name>
<keyword evidence="1" id="KW-0732">Signal</keyword>
<accession>A0ABM3KNI8</accession>
<dbReference type="PANTHER" id="PTHR22930:SF293">
    <property type="entry name" value="PROTEIN ALP1-LIKE"/>
    <property type="match status" value="1"/>
</dbReference>
<proteinExistence type="predicted"/>
<dbReference type="InterPro" id="IPR058353">
    <property type="entry name" value="DUF8040"/>
</dbReference>
<feature type="domain" description="DUF8040" evidence="2">
    <location>
        <begin position="1"/>
        <end position="70"/>
    </location>
</feature>
<dbReference type="PANTHER" id="PTHR22930">
    <property type="match status" value="1"/>
</dbReference>
<evidence type="ECO:0000313" key="4">
    <source>
        <dbReference type="RefSeq" id="XP_050939301.1"/>
    </source>
</evidence>
<reference evidence="4" key="1">
    <citation type="submission" date="2025-08" db="UniProtKB">
        <authorList>
            <consortium name="RefSeq"/>
        </authorList>
    </citation>
    <scope>IDENTIFICATION</scope>
    <source>
        <tissue evidence="4">Stem</tissue>
    </source>
</reference>
<feature type="signal peptide" evidence="1">
    <location>
        <begin position="1"/>
        <end position="22"/>
    </location>
</feature>
<dbReference type="Proteomes" id="UP001652600">
    <property type="component" value="Chromosome 4"/>
</dbReference>
<organism evidence="3 4">
    <name type="scientific">Cucumis melo</name>
    <name type="common">Muskmelon</name>
    <dbReference type="NCBI Taxonomy" id="3656"/>
    <lineage>
        <taxon>Eukaryota</taxon>
        <taxon>Viridiplantae</taxon>
        <taxon>Streptophyta</taxon>
        <taxon>Embryophyta</taxon>
        <taxon>Tracheophyta</taxon>
        <taxon>Spermatophyta</taxon>
        <taxon>Magnoliopsida</taxon>
        <taxon>eudicotyledons</taxon>
        <taxon>Gunneridae</taxon>
        <taxon>Pentapetalae</taxon>
        <taxon>rosids</taxon>
        <taxon>fabids</taxon>
        <taxon>Cucurbitales</taxon>
        <taxon>Cucurbitaceae</taxon>
        <taxon>Benincaseae</taxon>
        <taxon>Cucumis</taxon>
    </lineage>
</organism>
<sequence>MDRRHFAILCHLLRIIAGLTLTEVIDVEEMVAMFFHILTHDVKNRVLQRKFMRSGETLSRHFNMVFFVVIRLHDELLKKSQPVPNDCTYQRWRWFEVPKGNYQRNCTYRCNLTINSCDILIVQCDHNYYHLVDVKYPNVEGFLASYRGQRYHLQQWSGAKNAPLTSKEFFNMKHSSAHNVIERVFNILKGREMTNFDITDDIYEVDFTHVTTADDDIHYTENFNEWSQWRDELSEEMFSDWELRNQ</sequence>
<evidence type="ECO:0000313" key="3">
    <source>
        <dbReference type="Proteomes" id="UP001652600"/>
    </source>
</evidence>
<dbReference type="RefSeq" id="XP_050939301.1">
    <property type="nucleotide sequence ID" value="XM_051083344.1"/>
</dbReference>
<evidence type="ECO:0000256" key="1">
    <source>
        <dbReference type="SAM" id="SignalP"/>
    </source>
</evidence>
<keyword evidence="3" id="KW-1185">Reference proteome</keyword>
<gene>
    <name evidence="4" type="primary">LOC103495050</name>
</gene>
<dbReference type="InterPro" id="IPR045249">
    <property type="entry name" value="HARBI1-like"/>
</dbReference>
<evidence type="ECO:0000259" key="2">
    <source>
        <dbReference type="Pfam" id="PF26138"/>
    </source>
</evidence>
<protein>
    <submittedName>
        <fullName evidence="4">Uncharacterized protein LOC103495050</fullName>
    </submittedName>
</protein>
<dbReference type="Pfam" id="PF26138">
    <property type="entry name" value="DUF8040"/>
    <property type="match status" value="1"/>
</dbReference>
<dbReference type="GeneID" id="103495050"/>
<feature type="chain" id="PRO_5045192452" evidence="1">
    <location>
        <begin position="23"/>
        <end position="246"/>
    </location>
</feature>